<dbReference type="SUPFAM" id="SSF109640">
    <property type="entry name" value="KRAB domain (Kruppel-associated box)"/>
    <property type="match status" value="1"/>
</dbReference>
<dbReference type="CDD" id="cd07765">
    <property type="entry name" value="KRAB_A-box"/>
    <property type="match status" value="1"/>
</dbReference>
<keyword evidence="9" id="KW-0238">DNA-binding</keyword>
<dbReference type="EMBL" id="NDHI03003833">
    <property type="protein sequence ID" value="PNJ02251.1"/>
    <property type="molecule type" value="Genomic_DNA"/>
</dbReference>
<dbReference type="GO" id="GO:0000978">
    <property type="term" value="F:RNA polymerase II cis-regulatory region sequence-specific DNA binding"/>
    <property type="evidence" value="ECO:0007669"/>
    <property type="project" value="TreeGrafter"/>
</dbReference>
<organism evidence="15">
    <name type="scientific">Pongo abelii</name>
    <name type="common">Sumatran orangutan</name>
    <name type="synonym">Pongo pygmaeus abelii</name>
    <dbReference type="NCBI Taxonomy" id="9601"/>
    <lineage>
        <taxon>Eukaryota</taxon>
        <taxon>Metazoa</taxon>
        <taxon>Chordata</taxon>
        <taxon>Craniata</taxon>
        <taxon>Vertebrata</taxon>
        <taxon>Euteleostomi</taxon>
        <taxon>Mammalia</taxon>
        <taxon>Eutheria</taxon>
        <taxon>Euarchontoglires</taxon>
        <taxon>Primates</taxon>
        <taxon>Haplorrhini</taxon>
        <taxon>Catarrhini</taxon>
        <taxon>Hominidae</taxon>
        <taxon>Pongo</taxon>
    </lineage>
</organism>
<feature type="domain" description="C2H2-type" evidence="13">
    <location>
        <begin position="241"/>
        <end position="268"/>
    </location>
</feature>
<dbReference type="SMART" id="SM00355">
    <property type="entry name" value="ZnF_C2H2"/>
    <property type="match status" value="4"/>
</dbReference>
<dbReference type="SMART" id="SM00349">
    <property type="entry name" value="KRAB"/>
    <property type="match status" value="1"/>
</dbReference>
<feature type="domain" description="C2H2-type" evidence="13">
    <location>
        <begin position="185"/>
        <end position="212"/>
    </location>
</feature>
<dbReference type="FunFam" id="3.30.160.60:FF:000362">
    <property type="entry name" value="Zinc finger protein 606"/>
    <property type="match status" value="1"/>
</dbReference>
<evidence type="ECO:0000256" key="4">
    <source>
        <dbReference type="ARBA" id="ARBA00022723"/>
    </source>
</evidence>
<dbReference type="Pfam" id="PF00096">
    <property type="entry name" value="zf-C2H2"/>
    <property type="match status" value="3"/>
</dbReference>
<dbReference type="Pfam" id="PF01352">
    <property type="entry name" value="KRAB"/>
    <property type="match status" value="1"/>
</dbReference>
<comment type="subcellular location">
    <subcellularLocation>
        <location evidence="2">Nucleus</location>
    </subcellularLocation>
</comment>
<dbReference type="PROSITE" id="PS50157">
    <property type="entry name" value="ZINC_FINGER_C2H2_2"/>
    <property type="match status" value="4"/>
</dbReference>
<dbReference type="PROSITE" id="PS00028">
    <property type="entry name" value="ZINC_FINGER_C2H2_1"/>
    <property type="match status" value="3"/>
</dbReference>
<accession>A0A2J8R155</accession>
<dbReference type="PANTHER" id="PTHR24384:SF228">
    <property type="entry name" value="ZINC FINGER PROTEIN 479-RELATED"/>
    <property type="match status" value="1"/>
</dbReference>
<gene>
    <name evidence="15" type="ORF">CR201_G0054915</name>
</gene>
<dbReference type="GO" id="GO:0008270">
    <property type="term" value="F:zinc ion binding"/>
    <property type="evidence" value="ECO:0007669"/>
    <property type="project" value="UniProtKB-KW"/>
</dbReference>
<keyword evidence="7" id="KW-0862">Zinc</keyword>
<dbReference type="Gene3D" id="3.30.160.60">
    <property type="entry name" value="Classic Zinc Finger"/>
    <property type="match status" value="4"/>
</dbReference>
<dbReference type="PANTHER" id="PTHR24384">
    <property type="entry name" value="FINGER PUTATIVE TRANSCRIPTION FACTOR FAMILY-RELATED"/>
    <property type="match status" value="1"/>
</dbReference>
<reference evidence="15" key="1">
    <citation type="submission" date="2017-12" db="EMBL/GenBank/DDBJ databases">
        <title>High-resolution comparative analysis of great ape genomes.</title>
        <authorList>
            <person name="Pollen A."/>
            <person name="Hastie A."/>
            <person name="Hormozdiari F."/>
            <person name="Dougherty M."/>
            <person name="Liu R."/>
            <person name="Chaisson M."/>
            <person name="Hoppe E."/>
            <person name="Hill C."/>
            <person name="Pang A."/>
            <person name="Hillier L."/>
            <person name="Baker C."/>
            <person name="Armstrong J."/>
            <person name="Shendure J."/>
            <person name="Paten B."/>
            <person name="Wilson R."/>
            <person name="Chao H."/>
            <person name="Schneider V."/>
            <person name="Ventura M."/>
            <person name="Kronenberg Z."/>
            <person name="Murali S."/>
            <person name="Gordon D."/>
            <person name="Cantsilieris S."/>
            <person name="Munson K."/>
            <person name="Nelson B."/>
            <person name="Raja A."/>
            <person name="Underwood J."/>
            <person name="Diekhans M."/>
            <person name="Fiddes I."/>
            <person name="Haussler D."/>
            <person name="Eichler E."/>
        </authorList>
    </citation>
    <scope>NUCLEOTIDE SEQUENCE [LARGE SCALE GENOMIC DNA]</scope>
    <source>
        <strain evidence="15">Susie</strain>
    </source>
</reference>
<dbReference type="FunFam" id="3.30.160.60:FF:000034">
    <property type="entry name" value="zinc finger protein 25"/>
    <property type="match status" value="2"/>
</dbReference>
<dbReference type="InterPro" id="IPR050752">
    <property type="entry name" value="C2H2-ZF_domain"/>
</dbReference>
<dbReference type="InterPro" id="IPR001909">
    <property type="entry name" value="KRAB"/>
</dbReference>
<dbReference type="Gene3D" id="6.10.140.140">
    <property type="match status" value="1"/>
</dbReference>
<keyword evidence="4" id="KW-0479">Metal-binding</keyword>
<dbReference type="InterPro" id="IPR036051">
    <property type="entry name" value="KRAB_dom_sf"/>
</dbReference>
<keyword evidence="5" id="KW-0677">Repeat</keyword>
<dbReference type="AlphaFoldDB" id="A0A2J8R155"/>
<evidence type="ECO:0000256" key="9">
    <source>
        <dbReference type="ARBA" id="ARBA00023125"/>
    </source>
</evidence>
<keyword evidence="8" id="KW-0805">Transcription regulation</keyword>
<evidence type="ECO:0000259" key="13">
    <source>
        <dbReference type="PROSITE" id="PS50157"/>
    </source>
</evidence>
<dbReference type="PROSITE" id="PS50805">
    <property type="entry name" value="KRAB"/>
    <property type="match status" value="1"/>
</dbReference>
<evidence type="ECO:0000256" key="2">
    <source>
        <dbReference type="ARBA" id="ARBA00004123"/>
    </source>
</evidence>
<sequence length="300" mass="34908">MAKRPGPPGSREMGLLTFRDIAIEFSLEEWQCLDCAQRNLYRDVMLENYRNLVSLGIAVSKPDLITCLEQHKEFQNIKRNEMVVKHPVTCSHFTQDFQPEQGIKDSLQKVIPRTYGKCGHENLQFKKCCKIVGECEVHKGGYNEVNQCLSTTQNKIFQTHKYVKVFGKFSNSNRHKTRYTGKKHFKCKKCGKSFCMLSHLNQHQVIHTREKSYKYEECGKSFNCSSNHTTHKRIHTGERPYKCEECGKAFSLSSTLTDHKRIHTGEKPYKCEECDQAFKWHSSLTKHKVIHTGEKSYKCE</sequence>
<feature type="domain" description="KRAB" evidence="14">
    <location>
        <begin position="16"/>
        <end position="87"/>
    </location>
</feature>
<name>A0A2J8R155_PONAB</name>
<evidence type="ECO:0000256" key="5">
    <source>
        <dbReference type="ARBA" id="ARBA00022737"/>
    </source>
</evidence>
<evidence type="ECO:0000256" key="7">
    <source>
        <dbReference type="ARBA" id="ARBA00022833"/>
    </source>
</evidence>
<dbReference type="GO" id="GO:0005634">
    <property type="term" value="C:nucleus"/>
    <property type="evidence" value="ECO:0007669"/>
    <property type="project" value="UniProtKB-SubCell"/>
</dbReference>
<evidence type="ECO:0000256" key="10">
    <source>
        <dbReference type="ARBA" id="ARBA00023163"/>
    </source>
</evidence>
<comment type="caution">
    <text evidence="15">The sequence shown here is derived from an EMBL/GenBank/DDBJ whole genome shotgun (WGS) entry which is preliminary data.</text>
</comment>
<dbReference type="FunFam" id="3.30.160.60:FF:000895">
    <property type="entry name" value="Zinc finger protein 597"/>
    <property type="match status" value="1"/>
</dbReference>
<evidence type="ECO:0000256" key="8">
    <source>
        <dbReference type="ARBA" id="ARBA00023015"/>
    </source>
</evidence>
<keyword evidence="10" id="KW-0804">Transcription</keyword>
<proteinExistence type="inferred from homology"/>
<comment type="similarity">
    <text evidence="3">Belongs to the krueppel C2H2-type zinc-finger protein family.</text>
</comment>
<feature type="domain" description="C2H2-type" evidence="13">
    <location>
        <begin position="269"/>
        <end position="296"/>
    </location>
</feature>
<evidence type="ECO:0000256" key="12">
    <source>
        <dbReference type="PROSITE-ProRule" id="PRU00042"/>
    </source>
</evidence>
<dbReference type="GO" id="GO:0000981">
    <property type="term" value="F:DNA-binding transcription factor activity, RNA polymerase II-specific"/>
    <property type="evidence" value="ECO:0007669"/>
    <property type="project" value="TreeGrafter"/>
</dbReference>
<comment type="function">
    <text evidence="1">May be involved in transcriptional regulation.</text>
</comment>
<dbReference type="SUPFAM" id="SSF57667">
    <property type="entry name" value="beta-beta-alpha zinc fingers"/>
    <property type="match status" value="3"/>
</dbReference>
<dbReference type="InterPro" id="IPR036236">
    <property type="entry name" value="Znf_C2H2_sf"/>
</dbReference>
<evidence type="ECO:0000256" key="6">
    <source>
        <dbReference type="ARBA" id="ARBA00022771"/>
    </source>
</evidence>
<keyword evidence="11" id="KW-0539">Nucleus</keyword>
<evidence type="ECO:0000256" key="3">
    <source>
        <dbReference type="ARBA" id="ARBA00006991"/>
    </source>
</evidence>
<evidence type="ECO:0000313" key="15">
    <source>
        <dbReference type="EMBL" id="PNJ02251.1"/>
    </source>
</evidence>
<dbReference type="InterPro" id="IPR013087">
    <property type="entry name" value="Znf_C2H2_type"/>
</dbReference>
<evidence type="ECO:0000256" key="1">
    <source>
        <dbReference type="ARBA" id="ARBA00003767"/>
    </source>
</evidence>
<keyword evidence="6 12" id="KW-0863">Zinc-finger</keyword>
<protein>
    <submittedName>
        <fullName evidence="15">ZNF479 isoform 3</fullName>
    </submittedName>
</protein>
<evidence type="ECO:0000259" key="14">
    <source>
        <dbReference type="PROSITE" id="PS50805"/>
    </source>
</evidence>
<evidence type="ECO:0000256" key="11">
    <source>
        <dbReference type="ARBA" id="ARBA00023242"/>
    </source>
</evidence>
<feature type="domain" description="C2H2-type" evidence="13">
    <location>
        <begin position="213"/>
        <end position="240"/>
    </location>
</feature>